<evidence type="ECO:0000259" key="11">
    <source>
        <dbReference type="Pfam" id="PF00150"/>
    </source>
</evidence>
<gene>
    <name evidence="12" type="ORF">FGG08_002767</name>
</gene>
<evidence type="ECO:0000256" key="2">
    <source>
        <dbReference type="ARBA" id="ARBA00005641"/>
    </source>
</evidence>
<dbReference type="PANTHER" id="PTHR21355:SF0">
    <property type="entry name" value="G-PROTEIN COUPLED RECEPTOR-ASSOCIATED PROTEIN LMBRD2"/>
    <property type="match status" value="1"/>
</dbReference>
<comment type="similarity">
    <text evidence="2">Belongs to the glycosyl hydrolase 5 (cellulase A) family.</text>
</comment>
<dbReference type="InterPro" id="IPR006876">
    <property type="entry name" value="LMBR1-like_membr_prot"/>
</dbReference>
<keyword evidence="13" id="KW-1185">Reference proteome</keyword>
<dbReference type="InterPro" id="IPR001547">
    <property type="entry name" value="Glyco_hydro_5"/>
</dbReference>
<evidence type="ECO:0000256" key="1">
    <source>
        <dbReference type="ARBA" id="ARBA00004141"/>
    </source>
</evidence>
<evidence type="ECO:0000256" key="6">
    <source>
        <dbReference type="ARBA" id="ARBA00022989"/>
    </source>
</evidence>
<keyword evidence="8" id="KW-0326">Glycosidase</keyword>
<dbReference type="InterPro" id="IPR051584">
    <property type="entry name" value="GPCR-associated_LMBR1"/>
</dbReference>
<feature type="region of interest" description="Disordered" evidence="9">
    <location>
        <begin position="633"/>
        <end position="680"/>
    </location>
</feature>
<keyword evidence="7 10" id="KW-0472">Membrane</keyword>
<comment type="similarity">
    <text evidence="3">Belongs to the LIMR family.</text>
</comment>
<dbReference type="OrthoDB" id="203099at2759"/>
<dbReference type="GO" id="GO:0004553">
    <property type="term" value="F:hydrolase activity, hydrolyzing O-glycosyl compounds"/>
    <property type="evidence" value="ECO:0007669"/>
    <property type="project" value="InterPro"/>
</dbReference>
<protein>
    <recommendedName>
        <fullName evidence="11">Glycoside hydrolase family 5 domain-containing protein</fullName>
    </recommendedName>
</protein>
<feature type="compositionally biased region" description="Low complexity" evidence="9">
    <location>
        <begin position="572"/>
        <end position="584"/>
    </location>
</feature>
<evidence type="ECO:0000313" key="13">
    <source>
        <dbReference type="Proteomes" id="UP000698800"/>
    </source>
</evidence>
<dbReference type="AlphaFoldDB" id="A0A9P8L492"/>
<evidence type="ECO:0000256" key="7">
    <source>
        <dbReference type="ARBA" id="ARBA00023136"/>
    </source>
</evidence>
<evidence type="ECO:0000256" key="5">
    <source>
        <dbReference type="ARBA" id="ARBA00022801"/>
    </source>
</evidence>
<feature type="region of interest" description="Disordered" evidence="9">
    <location>
        <begin position="572"/>
        <end position="597"/>
    </location>
</feature>
<accession>A0A9P8L492</accession>
<dbReference type="PANTHER" id="PTHR21355">
    <property type="entry name" value="G-PROTEIN COUPLED RECEPTOR-ASSOCIATED PROTEIN LMBRD2"/>
    <property type="match status" value="1"/>
</dbReference>
<feature type="transmembrane region" description="Helical" evidence="10">
    <location>
        <begin position="47"/>
        <end position="69"/>
    </location>
</feature>
<keyword evidence="5" id="KW-0378">Hydrolase</keyword>
<feature type="transmembrane region" description="Helical" evidence="10">
    <location>
        <begin position="102"/>
        <end position="119"/>
    </location>
</feature>
<evidence type="ECO:0000256" key="3">
    <source>
        <dbReference type="ARBA" id="ARBA00010487"/>
    </source>
</evidence>
<keyword evidence="4 10" id="KW-0812">Transmembrane</keyword>
<evidence type="ECO:0000256" key="4">
    <source>
        <dbReference type="ARBA" id="ARBA00022692"/>
    </source>
</evidence>
<dbReference type="Gene3D" id="3.20.20.80">
    <property type="entry name" value="Glycosidases"/>
    <property type="match status" value="1"/>
</dbReference>
<evidence type="ECO:0000256" key="8">
    <source>
        <dbReference type="ARBA" id="ARBA00023295"/>
    </source>
</evidence>
<name>A0A9P8L492_9PEZI</name>
<evidence type="ECO:0000256" key="10">
    <source>
        <dbReference type="SAM" id="Phobius"/>
    </source>
</evidence>
<keyword evidence="6 10" id="KW-1133">Transmembrane helix</keyword>
<feature type="transmembrane region" description="Helical" evidence="10">
    <location>
        <begin position="18"/>
        <end position="40"/>
    </location>
</feature>
<feature type="compositionally biased region" description="Basic and acidic residues" evidence="9">
    <location>
        <begin position="664"/>
        <end position="675"/>
    </location>
</feature>
<dbReference type="GO" id="GO:0016020">
    <property type="term" value="C:membrane"/>
    <property type="evidence" value="ECO:0007669"/>
    <property type="project" value="UniProtKB-SubCell"/>
</dbReference>
<organism evidence="12 13">
    <name type="scientific">Glutinoglossum americanum</name>
    <dbReference type="NCBI Taxonomy" id="1670608"/>
    <lineage>
        <taxon>Eukaryota</taxon>
        <taxon>Fungi</taxon>
        <taxon>Dikarya</taxon>
        <taxon>Ascomycota</taxon>
        <taxon>Pezizomycotina</taxon>
        <taxon>Geoglossomycetes</taxon>
        <taxon>Geoglossales</taxon>
        <taxon>Geoglossaceae</taxon>
        <taxon>Glutinoglossum</taxon>
    </lineage>
</organism>
<dbReference type="Proteomes" id="UP000698800">
    <property type="component" value="Unassembled WGS sequence"/>
</dbReference>
<reference evidence="12" key="1">
    <citation type="submission" date="2021-03" db="EMBL/GenBank/DDBJ databases">
        <title>Comparative genomics and phylogenomic investigation of the class Geoglossomycetes provide insights into ecological specialization and systematics.</title>
        <authorList>
            <person name="Melie T."/>
            <person name="Pirro S."/>
            <person name="Miller A.N."/>
            <person name="Quandt A."/>
        </authorList>
    </citation>
    <scope>NUCLEOTIDE SEQUENCE</scope>
    <source>
        <strain evidence="12">GBOQ0MN5Z8</strain>
    </source>
</reference>
<proteinExistence type="inferred from homology"/>
<dbReference type="EMBL" id="JAGHQL010000044">
    <property type="protein sequence ID" value="KAH0542907.1"/>
    <property type="molecule type" value="Genomic_DNA"/>
</dbReference>
<sequence length="1196" mass="132663">MAEAASIVVAESTHVGSGIFSCAALLVISLLVVLLLRYFLPLRTTPAYLLAPIFLALALPASIILLVPIDLASSAGTNPSGPRGIWLPEERFFYSLRQNGRYQLYVFGSGAIGLVYFFIQSGVRLTSIKALVMALAYCWGLVLAIYLMGHGLVAVPRRFFHNASISGKLRRLQHKAPEIHDKLTDAIHDLEELELQVIHLRQRRGGTSREFQEWIDDLGDIIGLNNRSRELPNLSPQIEPSIPTVITVRYLAELTMRLKQARHKRLRFVDAWDRLVQDAANTQAILDSGASKRLEFSRAPPHASIWERYTLLTPYTRYVLYFHVLPINSYFLGLVHSLGSICVIWSELVKIGDPKLSLIGLTVVHHTSSDRGQISFGGQVMAAGWILYMCASALTSVSDAKVWGDRALVRRNTYGESACWYASQIAKLTVPLAYNFVTLLPPPIYRNTTFYNFLGRLINLTPLGTGFDHIFPMFILIPVLATLFNLYGKVENLLGFGMIENESMEDELVGGVGGWREGRDLIERELSGDSFVNGRFSILSRTDRIFPPPLTGAGGVVPSTAIKARNSVAVSTSASASRTAQSSRPLRPLPSTEDSIPEGESFLADFAHRVRNTFDTVDAPRWVKGMKRPKWMSIMDGDGEERENSSFSRVGVSEPGRQAFGGARPKEQKALERNDSPSTIQPTSRLEILRYRYHHGTNLGSIFVLEQWFSLSMFIDGAGSGSELDAVNASLRQSGLIATRQKWEDHWNTAVSDSDWDWLVNSAHCILNLFLMLLRGAPGKMVDSRAGTTIRLPIGYFNLGPAYCSGTPFDGQPALVYADAWAIIKTFVSKTQSHGIGVLIDLHALPGGANGSAHSGTPSSQAALWDNPANLALSQKCLMFIAELKDGVVGLELCNEAVTNAPGMYGWYDSVITAVGQFNPSLPIYIPDAWNLPSGISYTDSEGSLKTGSANPVIIDTHKYYCFSERDKQQSPQQIIARIAKELGELDGHDGSVVDHGATQVVVGEYSCVLDNQSRLIVDPSQRARLLSQFGQAQIKRWQQRSSECYFWTYKMDWMDGGEWGLSQHTKFSNITPPTYLTLREDQVRAKIADAWKSQNLARGDAQTAHNLYLDQRAPRIRMEHWRFGTGWDIGFSDALSFFETRVSGVLPGTGADKIGMLDIWVKKRIIESGQGGQYLWEFEQGLRQGVSDFYRLTNV</sequence>
<comment type="caution">
    <text evidence="12">The sequence shown here is derived from an EMBL/GenBank/DDBJ whole genome shotgun (WGS) entry which is preliminary data.</text>
</comment>
<feature type="transmembrane region" description="Helical" evidence="10">
    <location>
        <begin position="131"/>
        <end position="149"/>
    </location>
</feature>
<feature type="domain" description="Glycoside hydrolase family 5" evidence="11">
    <location>
        <begin position="787"/>
        <end position="1050"/>
    </location>
</feature>
<dbReference type="InterPro" id="IPR017853">
    <property type="entry name" value="GH"/>
</dbReference>
<dbReference type="GO" id="GO:0000272">
    <property type="term" value="P:polysaccharide catabolic process"/>
    <property type="evidence" value="ECO:0007669"/>
    <property type="project" value="InterPro"/>
</dbReference>
<dbReference type="Pfam" id="PF00150">
    <property type="entry name" value="Cellulase"/>
    <property type="match status" value="1"/>
</dbReference>
<evidence type="ECO:0000313" key="12">
    <source>
        <dbReference type="EMBL" id="KAH0542907.1"/>
    </source>
</evidence>
<comment type="subcellular location">
    <subcellularLocation>
        <location evidence="1">Membrane</location>
        <topology evidence="1">Multi-pass membrane protein</topology>
    </subcellularLocation>
</comment>
<dbReference type="SUPFAM" id="SSF51445">
    <property type="entry name" value="(Trans)glycosidases"/>
    <property type="match status" value="2"/>
</dbReference>
<dbReference type="Pfam" id="PF04791">
    <property type="entry name" value="LMBR1"/>
    <property type="match status" value="2"/>
</dbReference>
<evidence type="ECO:0000256" key="9">
    <source>
        <dbReference type="SAM" id="MobiDB-lite"/>
    </source>
</evidence>